<feature type="transmembrane region" description="Helical" evidence="7">
    <location>
        <begin position="105"/>
        <end position="126"/>
    </location>
</feature>
<evidence type="ECO:0000256" key="2">
    <source>
        <dbReference type="ARBA" id="ARBA00007524"/>
    </source>
</evidence>
<feature type="transmembrane region" description="Helical" evidence="7">
    <location>
        <begin position="197"/>
        <end position="218"/>
    </location>
</feature>
<evidence type="ECO:0000256" key="4">
    <source>
        <dbReference type="ARBA" id="ARBA00022989"/>
    </source>
</evidence>
<dbReference type="RefSeq" id="WP_345476115.1">
    <property type="nucleotide sequence ID" value="NZ_BAABLW010000001.1"/>
</dbReference>
<dbReference type="Proteomes" id="UP001500368">
    <property type="component" value="Unassembled WGS sequence"/>
</dbReference>
<evidence type="ECO:0000313" key="8">
    <source>
        <dbReference type="EMBL" id="GAA4910238.1"/>
    </source>
</evidence>
<evidence type="ECO:0000256" key="7">
    <source>
        <dbReference type="SAM" id="Phobius"/>
    </source>
</evidence>
<comment type="caution">
    <text evidence="8">The sequence shown here is derived from an EMBL/GenBank/DDBJ whole genome shotgun (WGS) entry which is preliminary data.</text>
</comment>
<comment type="subcellular location">
    <subcellularLocation>
        <location evidence="1">Membrane</location>
        <topology evidence="1">Multi-pass membrane protein</topology>
    </subcellularLocation>
</comment>
<feature type="transmembrane region" description="Helical" evidence="7">
    <location>
        <begin position="138"/>
        <end position="159"/>
    </location>
</feature>
<feature type="region of interest" description="Disordered" evidence="6">
    <location>
        <begin position="1"/>
        <end position="55"/>
    </location>
</feature>
<evidence type="ECO:0000256" key="1">
    <source>
        <dbReference type="ARBA" id="ARBA00004141"/>
    </source>
</evidence>
<dbReference type="EMBL" id="BAABLW010000001">
    <property type="protein sequence ID" value="GAA4910238.1"/>
    <property type="molecule type" value="Genomic_DNA"/>
</dbReference>
<gene>
    <name evidence="8" type="ORF">GCM10025790_00200</name>
</gene>
<organism evidence="8 9">
    <name type="scientific">Nesterenkonia rhizosphaerae</name>
    <dbReference type="NCBI Taxonomy" id="1348272"/>
    <lineage>
        <taxon>Bacteria</taxon>
        <taxon>Bacillati</taxon>
        <taxon>Actinomycetota</taxon>
        <taxon>Actinomycetes</taxon>
        <taxon>Micrococcales</taxon>
        <taxon>Micrococcaceae</taxon>
        <taxon>Nesterenkonia</taxon>
    </lineage>
</organism>
<keyword evidence="5 7" id="KW-0472">Membrane</keyword>
<comment type="similarity">
    <text evidence="2">Belongs to the TspO/BZRP family.</text>
</comment>
<evidence type="ECO:0000313" key="9">
    <source>
        <dbReference type="Proteomes" id="UP001500368"/>
    </source>
</evidence>
<dbReference type="InterPro" id="IPR038330">
    <property type="entry name" value="TspO/MBR-related_sf"/>
</dbReference>
<sequence>MSDAARNRTARNRAAQNRAPQDNSAAQNRAAQDRAAQNNQTAPSGARQESHSGARRDSAVTQILGLAVMIAVPVLIGFGASRLIADDTDGWYDNAQTPPWNPPDWLFSPVWSALYIVMGVAAWLIWRQRHHVRVWPALVVYAVQLVLNGAWSPLFFSGYPLWGTAALWAAFALILVLIIMIGLTIRAFWPISRAAGVLLIPYLAWVLYASTLNFYIALMN</sequence>
<keyword evidence="9" id="KW-1185">Reference proteome</keyword>
<evidence type="ECO:0000256" key="5">
    <source>
        <dbReference type="ARBA" id="ARBA00023136"/>
    </source>
</evidence>
<dbReference type="Gene3D" id="1.20.1260.100">
    <property type="entry name" value="TspO/MBR protein"/>
    <property type="match status" value="1"/>
</dbReference>
<evidence type="ECO:0000256" key="3">
    <source>
        <dbReference type="ARBA" id="ARBA00022692"/>
    </source>
</evidence>
<feature type="compositionally biased region" description="Low complexity" evidence="6">
    <location>
        <begin position="12"/>
        <end position="40"/>
    </location>
</feature>
<dbReference type="CDD" id="cd15904">
    <property type="entry name" value="TSPO_MBR"/>
    <property type="match status" value="1"/>
</dbReference>
<keyword evidence="3 7" id="KW-0812">Transmembrane</keyword>
<dbReference type="InterPro" id="IPR004307">
    <property type="entry name" value="TspO_MBR"/>
</dbReference>
<proteinExistence type="inferred from homology"/>
<name>A0ABP9FN75_9MICC</name>
<dbReference type="PANTHER" id="PTHR10057">
    <property type="entry name" value="PERIPHERAL-TYPE BENZODIAZEPINE RECEPTOR"/>
    <property type="match status" value="1"/>
</dbReference>
<reference evidence="9" key="1">
    <citation type="journal article" date="2019" name="Int. J. Syst. Evol. Microbiol.">
        <title>The Global Catalogue of Microorganisms (GCM) 10K type strain sequencing project: providing services to taxonomists for standard genome sequencing and annotation.</title>
        <authorList>
            <consortium name="The Broad Institute Genomics Platform"/>
            <consortium name="The Broad Institute Genome Sequencing Center for Infectious Disease"/>
            <person name="Wu L."/>
            <person name="Ma J."/>
        </authorList>
    </citation>
    <scope>NUCLEOTIDE SEQUENCE [LARGE SCALE GENOMIC DNA]</scope>
    <source>
        <strain evidence="9">JCM 19129</strain>
    </source>
</reference>
<dbReference type="Pfam" id="PF03073">
    <property type="entry name" value="TspO_MBR"/>
    <property type="match status" value="1"/>
</dbReference>
<dbReference type="PANTHER" id="PTHR10057:SF0">
    <property type="entry name" value="TRANSLOCATOR PROTEIN"/>
    <property type="match status" value="1"/>
</dbReference>
<keyword evidence="4 7" id="KW-1133">Transmembrane helix</keyword>
<accession>A0ABP9FN75</accession>
<evidence type="ECO:0008006" key="10">
    <source>
        <dbReference type="Google" id="ProtNLM"/>
    </source>
</evidence>
<feature type="transmembrane region" description="Helical" evidence="7">
    <location>
        <begin position="165"/>
        <end position="185"/>
    </location>
</feature>
<evidence type="ECO:0000256" key="6">
    <source>
        <dbReference type="SAM" id="MobiDB-lite"/>
    </source>
</evidence>
<feature type="transmembrane region" description="Helical" evidence="7">
    <location>
        <begin position="63"/>
        <end position="85"/>
    </location>
</feature>
<protein>
    <recommendedName>
        <fullName evidence="10">Tryptophan-rich sensory protein</fullName>
    </recommendedName>
</protein>